<dbReference type="Proteomes" id="UP000637632">
    <property type="component" value="Unassembled WGS sequence"/>
</dbReference>
<protein>
    <recommendedName>
        <fullName evidence="2">YCII-related domain-containing protein</fullName>
    </recommendedName>
</protein>
<comment type="similarity">
    <text evidence="1">Belongs to the YciI family.</text>
</comment>
<evidence type="ECO:0000256" key="1">
    <source>
        <dbReference type="ARBA" id="ARBA00007689"/>
    </source>
</evidence>
<name>A0ABR6XBH0_9BURK</name>
<dbReference type="PANTHER" id="PTHR37828:SF1">
    <property type="entry name" value="YCII-RELATED DOMAIN-CONTAINING PROTEIN"/>
    <property type="match status" value="1"/>
</dbReference>
<dbReference type="InterPro" id="IPR011008">
    <property type="entry name" value="Dimeric_a/b-barrel"/>
</dbReference>
<reference evidence="3 4" key="1">
    <citation type="submission" date="2020-08" db="EMBL/GenBank/DDBJ databases">
        <title>Novel species isolated from subtropical streams in China.</title>
        <authorList>
            <person name="Lu H."/>
        </authorList>
    </citation>
    <scope>NUCLEOTIDE SEQUENCE [LARGE SCALE GENOMIC DNA]</scope>
    <source>
        <strain evidence="3 4">CCTCC AB 2015119</strain>
    </source>
</reference>
<proteinExistence type="inferred from homology"/>
<dbReference type="InterPro" id="IPR005545">
    <property type="entry name" value="YCII"/>
</dbReference>
<dbReference type="RefSeq" id="WP_190476954.1">
    <property type="nucleotide sequence ID" value="NZ_JACOFT010000001.1"/>
</dbReference>
<evidence type="ECO:0000313" key="4">
    <source>
        <dbReference type="Proteomes" id="UP000637632"/>
    </source>
</evidence>
<feature type="domain" description="YCII-related" evidence="2">
    <location>
        <begin position="1"/>
        <end position="74"/>
    </location>
</feature>
<dbReference type="PANTHER" id="PTHR37828">
    <property type="entry name" value="GSR2449 PROTEIN"/>
    <property type="match status" value="1"/>
</dbReference>
<dbReference type="SUPFAM" id="SSF54909">
    <property type="entry name" value="Dimeric alpha+beta barrel"/>
    <property type="match status" value="1"/>
</dbReference>
<dbReference type="Gene3D" id="3.30.70.1060">
    <property type="entry name" value="Dimeric alpha+beta barrel"/>
    <property type="match status" value="1"/>
</dbReference>
<sequence>MLFAITLNYLRPPEDIQTQLDAHKAWLVQYIQTGNILFAGPLHSKAGGFVLAHASDQINIQNMIAEDPFYVHNLVSFDVQATEPAIRAENFSGQWAVDAKAIPLA</sequence>
<dbReference type="EMBL" id="JACOFT010000001">
    <property type="protein sequence ID" value="MBC3810165.1"/>
    <property type="molecule type" value="Genomic_DNA"/>
</dbReference>
<evidence type="ECO:0000259" key="2">
    <source>
        <dbReference type="Pfam" id="PF03795"/>
    </source>
</evidence>
<keyword evidence="4" id="KW-1185">Reference proteome</keyword>
<organism evidence="3 4">
    <name type="scientific">Undibacterium aquatile</name>
    <dbReference type="NCBI Taxonomy" id="1537398"/>
    <lineage>
        <taxon>Bacteria</taxon>
        <taxon>Pseudomonadati</taxon>
        <taxon>Pseudomonadota</taxon>
        <taxon>Betaproteobacteria</taxon>
        <taxon>Burkholderiales</taxon>
        <taxon>Oxalobacteraceae</taxon>
        <taxon>Undibacterium</taxon>
    </lineage>
</organism>
<dbReference type="Pfam" id="PF03795">
    <property type="entry name" value="YCII"/>
    <property type="match status" value="1"/>
</dbReference>
<evidence type="ECO:0000313" key="3">
    <source>
        <dbReference type="EMBL" id="MBC3810165.1"/>
    </source>
</evidence>
<accession>A0ABR6XBH0</accession>
<gene>
    <name evidence="3" type="ORF">H8K26_01815</name>
</gene>
<comment type="caution">
    <text evidence="3">The sequence shown here is derived from an EMBL/GenBank/DDBJ whole genome shotgun (WGS) entry which is preliminary data.</text>
</comment>